<organism evidence="3 4">
    <name type="scientific">Halorubrum trapanicum</name>
    <dbReference type="NCBI Taxonomy" id="29284"/>
    <lineage>
        <taxon>Archaea</taxon>
        <taxon>Methanobacteriati</taxon>
        <taxon>Methanobacteriota</taxon>
        <taxon>Stenosarchaea group</taxon>
        <taxon>Halobacteria</taxon>
        <taxon>Halobacteriales</taxon>
        <taxon>Haloferacaceae</taxon>
        <taxon>Halorubrum</taxon>
    </lineage>
</organism>
<reference evidence="3 4" key="1">
    <citation type="submission" date="2021-03" db="EMBL/GenBank/DDBJ databases">
        <title>Genomic Encyclopedia of Type Strains, Phase IV (KMG-IV): sequencing the most valuable type-strain genomes for metagenomic binning, comparative biology and taxonomic classification.</title>
        <authorList>
            <person name="Goeker M."/>
        </authorList>
    </citation>
    <scope>NUCLEOTIDE SEQUENCE [LARGE SCALE GENOMIC DNA]</scope>
    <source>
        <strain evidence="3 4">DSM 12287</strain>
    </source>
</reference>
<dbReference type="InterPro" id="IPR002881">
    <property type="entry name" value="DUF58"/>
</dbReference>
<dbReference type="PANTHER" id="PTHR33608:SF14">
    <property type="entry name" value="POSSIBLE CONSERVED SECRETED PROTEIN"/>
    <property type="match status" value="1"/>
</dbReference>
<dbReference type="Pfam" id="PF01882">
    <property type="entry name" value="DUF58"/>
    <property type="match status" value="1"/>
</dbReference>
<dbReference type="EMBL" id="JAGGKE010000022">
    <property type="protein sequence ID" value="MBP1903364.1"/>
    <property type="molecule type" value="Genomic_DNA"/>
</dbReference>
<feature type="transmembrane region" description="Helical" evidence="1">
    <location>
        <begin position="12"/>
        <end position="31"/>
    </location>
</feature>
<evidence type="ECO:0000313" key="3">
    <source>
        <dbReference type="EMBL" id="MBP1903364.1"/>
    </source>
</evidence>
<dbReference type="Proteomes" id="UP000770586">
    <property type="component" value="Unassembled WGS sequence"/>
</dbReference>
<proteinExistence type="predicted"/>
<dbReference type="AlphaFoldDB" id="A0A8J7UNQ5"/>
<keyword evidence="1" id="KW-0472">Membrane</keyword>
<dbReference type="PANTHER" id="PTHR33608">
    <property type="entry name" value="BLL2464 PROTEIN"/>
    <property type="match status" value="1"/>
</dbReference>
<keyword evidence="1" id="KW-1133">Transmembrane helix</keyword>
<accession>A0A8J7UNQ5</accession>
<sequence>MRSGVHLHPMNVTGRWWATAGTGVALVALGVAADRPILLLGAAGLGAWLLGTAAAASRSMRRLVDRLTVEYDLATATAVVDASATATLTVRRPPETAAATLTVHVNTPPGVDGDGTARPLTLDRGTTEATTTASLAFPIAGRFEFPAPTVEVGGPFSLYWTQVRLGSAPTVTVTPRTPDLHVGQSGEKIHSVYGEHQAARPGPGITTRELRQYVPGDDIRRIDWNATARLAETYIRETEGETDRQAILVVDRRRPMSVGRDGERPLDYAREVGIGVTRAALDRGDPIGLWTVGGSGPTASVTPGSAARTYGRIETLLYGLTPTDGGDARDARSVVRAQTLADRLDGDASRFARTLSAYTGDPDAYVTLLRDDPLVGTVERIRNRSGREGLIVIVTSDAQPTALREAVKTAIRGGGRALVFLLPGCLFEPAGLTDLDAAYGRYRAFERLRRELDQHPRVTAFELAPDARLNAVLEHRRTTREASR</sequence>
<feature type="domain" description="DUF58" evidence="2">
    <location>
        <begin position="209"/>
        <end position="323"/>
    </location>
</feature>
<evidence type="ECO:0000259" key="2">
    <source>
        <dbReference type="Pfam" id="PF01882"/>
    </source>
</evidence>
<evidence type="ECO:0000313" key="4">
    <source>
        <dbReference type="Proteomes" id="UP000770586"/>
    </source>
</evidence>
<comment type="caution">
    <text evidence="3">The sequence shown here is derived from an EMBL/GenBank/DDBJ whole genome shotgun (WGS) entry which is preliminary data.</text>
</comment>
<evidence type="ECO:0000256" key="1">
    <source>
        <dbReference type="SAM" id="Phobius"/>
    </source>
</evidence>
<protein>
    <submittedName>
        <fullName evidence="3">Uncharacterized protein (DUF58 family)</fullName>
    </submittedName>
</protein>
<dbReference type="RefSeq" id="WP_210114039.1">
    <property type="nucleotide sequence ID" value="NZ_BAAADX010000017.1"/>
</dbReference>
<dbReference type="OrthoDB" id="31512at2157"/>
<feature type="transmembrane region" description="Helical" evidence="1">
    <location>
        <begin position="37"/>
        <end position="56"/>
    </location>
</feature>
<keyword evidence="1" id="KW-0812">Transmembrane</keyword>
<gene>
    <name evidence="3" type="ORF">J2744_003069</name>
</gene>
<name>A0A8J7UNQ5_9EURY</name>
<keyword evidence="4" id="KW-1185">Reference proteome</keyword>